<accession>A0A1D1W7R9</accession>
<organism evidence="6 7">
    <name type="scientific">Ramazzottius varieornatus</name>
    <name type="common">Water bear</name>
    <name type="synonym">Tardigrade</name>
    <dbReference type="NCBI Taxonomy" id="947166"/>
    <lineage>
        <taxon>Eukaryota</taxon>
        <taxon>Metazoa</taxon>
        <taxon>Ecdysozoa</taxon>
        <taxon>Tardigrada</taxon>
        <taxon>Eutardigrada</taxon>
        <taxon>Parachela</taxon>
        <taxon>Hypsibioidea</taxon>
        <taxon>Ramazzottiidae</taxon>
        <taxon>Ramazzottius</taxon>
    </lineage>
</organism>
<dbReference type="STRING" id="947166.A0A1D1W7R9"/>
<dbReference type="SMART" id="SM00838">
    <property type="entry name" value="EFG_C"/>
    <property type="match status" value="1"/>
</dbReference>
<dbReference type="PANTHER" id="PTHR43261:SF1">
    <property type="entry name" value="RIBOSOME-RELEASING FACTOR 2, MITOCHONDRIAL"/>
    <property type="match status" value="1"/>
</dbReference>
<proteinExistence type="predicted"/>
<name>A0A1D1W7R9_RAMVA</name>
<reference evidence="6 7" key="1">
    <citation type="journal article" date="2016" name="Nat. Commun.">
        <title>Extremotolerant tardigrade genome and improved radiotolerance of human cultured cells by tardigrade-unique protein.</title>
        <authorList>
            <person name="Hashimoto T."/>
            <person name="Horikawa D.D."/>
            <person name="Saito Y."/>
            <person name="Kuwahara H."/>
            <person name="Kozuka-Hata H."/>
            <person name="Shin-I T."/>
            <person name="Minakuchi Y."/>
            <person name="Ohishi K."/>
            <person name="Motoyama A."/>
            <person name="Aizu T."/>
            <person name="Enomoto A."/>
            <person name="Kondo K."/>
            <person name="Tanaka S."/>
            <person name="Hara Y."/>
            <person name="Koshikawa S."/>
            <person name="Sagara H."/>
            <person name="Miura T."/>
            <person name="Yokobori S."/>
            <person name="Miyagawa K."/>
            <person name="Suzuki Y."/>
            <person name="Kubo T."/>
            <person name="Oyama M."/>
            <person name="Kohara Y."/>
            <person name="Fujiyama A."/>
            <person name="Arakawa K."/>
            <person name="Katayama T."/>
            <person name="Toyoda A."/>
            <person name="Kunieda T."/>
        </authorList>
    </citation>
    <scope>NUCLEOTIDE SEQUENCE [LARGE SCALE GENOMIC DNA]</scope>
    <source>
        <strain evidence="6 7">YOKOZUNA-1</strain>
    </source>
</reference>
<dbReference type="GO" id="GO:0003924">
    <property type="term" value="F:GTPase activity"/>
    <property type="evidence" value="ECO:0007669"/>
    <property type="project" value="TreeGrafter"/>
</dbReference>
<keyword evidence="3" id="KW-0496">Mitochondrion</keyword>
<dbReference type="Pfam" id="PF00679">
    <property type="entry name" value="EFG_C"/>
    <property type="match status" value="1"/>
</dbReference>
<dbReference type="InterPro" id="IPR009022">
    <property type="entry name" value="EFG_III"/>
</dbReference>
<dbReference type="GO" id="GO:0032790">
    <property type="term" value="P:ribosome disassembly"/>
    <property type="evidence" value="ECO:0007669"/>
    <property type="project" value="TreeGrafter"/>
</dbReference>
<dbReference type="Pfam" id="PF14492">
    <property type="entry name" value="EFG_III"/>
    <property type="match status" value="1"/>
</dbReference>
<dbReference type="SUPFAM" id="SSF54211">
    <property type="entry name" value="Ribosomal protein S5 domain 2-like"/>
    <property type="match status" value="1"/>
</dbReference>
<dbReference type="InterPro" id="IPR014721">
    <property type="entry name" value="Ribsml_uS5_D2-typ_fold_subgr"/>
</dbReference>
<evidence type="ECO:0000259" key="5">
    <source>
        <dbReference type="SMART" id="SM00838"/>
    </source>
</evidence>
<keyword evidence="4" id="KW-0342">GTP-binding</keyword>
<dbReference type="InterPro" id="IPR035649">
    <property type="entry name" value="EFG_V"/>
</dbReference>
<dbReference type="InterPro" id="IPR009000">
    <property type="entry name" value="Transl_B-barrel_sf"/>
</dbReference>
<dbReference type="GO" id="GO:0005739">
    <property type="term" value="C:mitochondrion"/>
    <property type="evidence" value="ECO:0007669"/>
    <property type="project" value="TreeGrafter"/>
</dbReference>
<dbReference type="Gene3D" id="3.30.70.870">
    <property type="entry name" value="Elongation Factor G (Translational Gtpase), domain 3"/>
    <property type="match status" value="1"/>
</dbReference>
<gene>
    <name evidence="6" type="primary">RvY_18987-1</name>
    <name evidence="6" type="synonym">RvY_18987.1</name>
    <name evidence="6" type="ORF">RvY_18987</name>
</gene>
<evidence type="ECO:0000256" key="1">
    <source>
        <dbReference type="ARBA" id="ARBA00022741"/>
    </source>
</evidence>
<sequence length="434" mass="47369">MGSAMQGVGVEELLDAVVAYLPDPLSLTKSLIQQRLSSATSPFYGLAFRNLHDKYRGLLTFIRIYRGTLKAGSTLYNINTGQRQKVGKVMEAYADELRDVRVGSEGNVVVVSGLSATATGDTLTLPAATDKEEMSLLPILQIPDPVYFCSLEAHSTSQQQALEEALAIIQKEDPSLKVSMEADIGQLVVCGMGELHLEVVRGRLKDQFGLETYMGPLQVAYKEAPTVAADHVQQASRDVQGTTHNVMLHLRLLPTAGSGAFKRLKVLATQEEDWTLPRDIVHAVENGVMAALSNGPSLSCPVVDVSVELLKLTTSRGVLPAMVAAAATHCVLHLLRQANCQVMEPLMSVAISVPMELVHEVIGDLAKRRALIKEVEVLDEESRIVQAETPLAEMLHFSRDIRTVTRGLASLEVQFSRYQALTADHLHQLQTRAY</sequence>
<dbReference type="InterPro" id="IPR035647">
    <property type="entry name" value="EFG_III/V"/>
</dbReference>
<keyword evidence="2" id="KW-0648">Protein biosynthesis</keyword>
<evidence type="ECO:0000313" key="6">
    <source>
        <dbReference type="EMBL" id="GAV09441.1"/>
    </source>
</evidence>
<protein>
    <recommendedName>
        <fullName evidence="5">Elongation factor EFG domain-containing protein</fullName>
    </recommendedName>
</protein>
<dbReference type="Gene3D" id="3.30.70.240">
    <property type="match status" value="1"/>
</dbReference>
<dbReference type="SUPFAM" id="SSF54980">
    <property type="entry name" value="EF-G C-terminal domain-like"/>
    <property type="match status" value="2"/>
</dbReference>
<dbReference type="InterPro" id="IPR041095">
    <property type="entry name" value="EFG_II"/>
</dbReference>
<dbReference type="CDD" id="cd03713">
    <property type="entry name" value="EFG_mtEFG_C"/>
    <property type="match status" value="1"/>
</dbReference>
<dbReference type="PANTHER" id="PTHR43261">
    <property type="entry name" value="TRANSLATION ELONGATION FACTOR G-RELATED"/>
    <property type="match status" value="1"/>
</dbReference>
<dbReference type="FunFam" id="3.30.70.240:FF:000001">
    <property type="entry name" value="Elongation factor G"/>
    <property type="match status" value="1"/>
</dbReference>
<dbReference type="Pfam" id="PF22042">
    <property type="entry name" value="EF-G_D2"/>
    <property type="match status" value="1"/>
</dbReference>
<dbReference type="Gene3D" id="3.30.230.10">
    <property type="match status" value="1"/>
</dbReference>
<dbReference type="EMBL" id="BDGG01000022">
    <property type="protein sequence ID" value="GAV09441.1"/>
    <property type="molecule type" value="Genomic_DNA"/>
</dbReference>
<dbReference type="InterPro" id="IPR020568">
    <property type="entry name" value="Ribosomal_Su5_D2-typ_SF"/>
</dbReference>
<keyword evidence="1" id="KW-0547">Nucleotide-binding</keyword>
<dbReference type="GO" id="GO:0005525">
    <property type="term" value="F:GTP binding"/>
    <property type="evidence" value="ECO:0007669"/>
    <property type="project" value="UniProtKB-KW"/>
</dbReference>
<feature type="domain" description="Elongation factor EFG" evidence="5">
    <location>
        <begin position="341"/>
        <end position="429"/>
    </location>
</feature>
<dbReference type="AlphaFoldDB" id="A0A1D1W7R9"/>
<dbReference type="InterPro" id="IPR053905">
    <property type="entry name" value="EF-G-like_DII"/>
</dbReference>
<comment type="caution">
    <text evidence="6">The sequence shown here is derived from an EMBL/GenBank/DDBJ whole genome shotgun (WGS) entry which is preliminary data.</text>
</comment>
<dbReference type="SUPFAM" id="SSF50447">
    <property type="entry name" value="Translation proteins"/>
    <property type="match status" value="1"/>
</dbReference>
<dbReference type="Gene3D" id="2.40.30.10">
    <property type="entry name" value="Translation factors"/>
    <property type="match status" value="1"/>
</dbReference>
<dbReference type="OrthoDB" id="198619at2759"/>
<dbReference type="Proteomes" id="UP000186922">
    <property type="component" value="Unassembled WGS sequence"/>
</dbReference>
<evidence type="ECO:0000256" key="2">
    <source>
        <dbReference type="ARBA" id="ARBA00022917"/>
    </source>
</evidence>
<evidence type="ECO:0000313" key="7">
    <source>
        <dbReference type="Proteomes" id="UP000186922"/>
    </source>
</evidence>
<evidence type="ECO:0000256" key="4">
    <source>
        <dbReference type="ARBA" id="ARBA00023134"/>
    </source>
</evidence>
<dbReference type="GO" id="GO:0032543">
    <property type="term" value="P:mitochondrial translation"/>
    <property type="evidence" value="ECO:0007669"/>
    <property type="project" value="TreeGrafter"/>
</dbReference>
<dbReference type="InterPro" id="IPR000640">
    <property type="entry name" value="EFG_V-like"/>
</dbReference>
<keyword evidence="7" id="KW-1185">Reference proteome</keyword>
<dbReference type="CDD" id="cd16262">
    <property type="entry name" value="EFG_III"/>
    <property type="match status" value="1"/>
</dbReference>
<evidence type="ECO:0000256" key="3">
    <source>
        <dbReference type="ARBA" id="ARBA00023128"/>
    </source>
</evidence>